<evidence type="ECO:0000313" key="3">
    <source>
        <dbReference type="WBParaSite" id="maker-unitig_37956-snap-gene-0.3-mRNA-1"/>
    </source>
</evidence>
<feature type="compositionally biased region" description="Basic and acidic residues" evidence="1">
    <location>
        <begin position="295"/>
        <end position="306"/>
    </location>
</feature>
<feature type="compositionally biased region" description="Low complexity" evidence="1">
    <location>
        <begin position="119"/>
        <end position="135"/>
    </location>
</feature>
<dbReference type="AlphaFoldDB" id="A0A1I8FJW1"/>
<keyword evidence="2" id="KW-1185">Reference proteome</keyword>
<name>A0A1I8FJW1_9PLAT</name>
<accession>A0A1I8FJW1</accession>
<protein>
    <submittedName>
        <fullName evidence="3">Reverse transcriptase domain-containing protein</fullName>
    </submittedName>
</protein>
<feature type="region of interest" description="Disordered" evidence="1">
    <location>
        <begin position="286"/>
        <end position="310"/>
    </location>
</feature>
<dbReference type="WBParaSite" id="maker-unitig_37956-snap-gene-0.3-mRNA-1">
    <property type="protein sequence ID" value="maker-unitig_37956-snap-gene-0.3-mRNA-1"/>
    <property type="gene ID" value="maker-unitig_37956-snap-gene-0.3"/>
</dbReference>
<sequence length="581" mass="63537">TPGSRISAPVLIRKATRARAWQPGESGRLSQREEADLRNFTTHCLSLVNTRQELETKGRIEQRIQSIYSGWTSCTRCATASMSASTTSGHQGSGAAQRWRRPRGLGDEHQSQDFRPRGAAAAAPEASQPPLQLPSGSNKRSPTVSVNEDVQLEKPKPSKDLGLPPNRPRRPATDARSCRRSRRRRRRRLRLNRCSAGASGRASGGGSGAEAPATRREEERRRLERRMRRRSRSRHRPSDDEEERGAVGGGGFAYQTLNDFNDFGAAEAGTEEERLWTGRSAACATWRRPPRQPRQHREAAAPDCPREATMSNHVDNCERGLHRAASIPKLQLPAAAAAAVAACCLFVLTLTSQQHSTKSVAVREFLTVVKEACREQVNAVAGDLNSRWYSQSRRTSDESLSRAVAYIRTPHEIDQLLKVQCRISCSFSKGQWATNPGLSRSAWTATAAAAPRTPARNSASSTPAGWSKDSPAHAAGPPEMAAMSVAVSAGGRQRKLLTLVASCIADQWRTRPSQISTREGSRKFIPRPTHNRNTRARALGADAADEARPACTGRPVQRQLLGSAEIEVRRGRAEAGSTRSK</sequence>
<feature type="region of interest" description="Disordered" evidence="1">
    <location>
        <begin position="83"/>
        <end position="251"/>
    </location>
</feature>
<feature type="compositionally biased region" description="Low complexity" evidence="1">
    <location>
        <begin position="443"/>
        <end position="461"/>
    </location>
</feature>
<proteinExistence type="predicted"/>
<evidence type="ECO:0000313" key="2">
    <source>
        <dbReference type="Proteomes" id="UP000095280"/>
    </source>
</evidence>
<evidence type="ECO:0000256" key="1">
    <source>
        <dbReference type="SAM" id="MobiDB-lite"/>
    </source>
</evidence>
<feature type="compositionally biased region" description="Basic and acidic residues" evidence="1">
    <location>
        <begin position="213"/>
        <end position="222"/>
    </location>
</feature>
<feature type="region of interest" description="Disordered" evidence="1">
    <location>
        <begin position="443"/>
        <end position="477"/>
    </location>
</feature>
<dbReference type="Proteomes" id="UP000095280">
    <property type="component" value="Unplaced"/>
</dbReference>
<reference evidence="3" key="1">
    <citation type="submission" date="2016-11" db="UniProtKB">
        <authorList>
            <consortium name="WormBaseParasite"/>
        </authorList>
    </citation>
    <scope>IDENTIFICATION</scope>
</reference>
<feature type="compositionally biased region" description="Basic residues" evidence="1">
    <location>
        <begin position="178"/>
        <end position="191"/>
    </location>
</feature>
<organism evidence="2 3">
    <name type="scientific">Macrostomum lignano</name>
    <dbReference type="NCBI Taxonomy" id="282301"/>
    <lineage>
        <taxon>Eukaryota</taxon>
        <taxon>Metazoa</taxon>
        <taxon>Spiralia</taxon>
        <taxon>Lophotrochozoa</taxon>
        <taxon>Platyhelminthes</taxon>
        <taxon>Rhabditophora</taxon>
        <taxon>Macrostomorpha</taxon>
        <taxon>Macrostomida</taxon>
        <taxon>Macrostomidae</taxon>
        <taxon>Macrostomum</taxon>
    </lineage>
</organism>
<feature type="compositionally biased region" description="Basic and acidic residues" evidence="1">
    <location>
        <begin position="104"/>
        <end position="116"/>
    </location>
</feature>
<feature type="compositionally biased region" description="Low complexity" evidence="1">
    <location>
        <begin position="192"/>
        <end position="201"/>
    </location>
</feature>
<feature type="compositionally biased region" description="Polar residues" evidence="1">
    <location>
        <begin position="136"/>
        <end position="148"/>
    </location>
</feature>
<feature type="region of interest" description="Disordered" evidence="1">
    <location>
        <begin position="562"/>
        <end position="581"/>
    </location>
</feature>
<feature type="compositionally biased region" description="Basic residues" evidence="1">
    <location>
        <begin position="223"/>
        <end position="235"/>
    </location>
</feature>